<evidence type="ECO:0000313" key="2">
    <source>
        <dbReference type="Proteomes" id="UP001217838"/>
    </source>
</evidence>
<dbReference type="Proteomes" id="UP001217838">
    <property type="component" value="Unassembled WGS sequence"/>
</dbReference>
<dbReference type="RefSeq" id="WP_271993613.1">
    <property type="nucleotide sequence ID" value="NZ_JAQNDN010000001.1"/>
</dbReference>
<protein>
    <submittedName>
        <fullName evidence="1">Uncharacterized protein</fullName>
    </submittedName>
</protein>
<keyword evidence="2" id="KW-1185">Reference proteome</keyword>
<comment type="caution">
    <text evidence="1">The sequence shown here is derived from an EMBL/GenBank/DDBJ whole genome shotgun (WGS) entry which is preliminary data.</text>
</comment>
<sequence>MQRDLAIDKAASAVSVTLGDWGLRLAAEFLGAEGWTVADDGDEVDIDI</sequence>
<gene>
    <name evidence="1" type="ORF">POL58_00470</name>
</gene>
<organism evidence="1 2">
    <name type="scientific">Nannocystis radixulma</name>
    <dbReference type="NCBI Taxonomy" id="2995305"/>
    <lineage>
        <taxon>Bacteria</taxon>
        <taxon>Pseudomonadati</taxon>
        <taxon>Myxococcota</taxon>
        <taxon>Polyangia</taxon>
        <taxon>Nannocystales</taxon>
        <taxon>Nannocystaceae</taxon>
        <taxon>Nannocystis</taxon>
    </lineage>
</organism>
<name>A0ABT5AXH4_9BACT</name>
<reference evidence="1 2" key="1">
    <citation type="submission" date="2022-11" db="EMBL/GenBank/DDBJ databases">
        <title>Minimal conservation of predation-associated metabolite biosynthetic gene clusters underscores biosynthetic potential of Myxococcota including descriptions for ten novel species: Archangium lansinium sp. nov., Myxococcus landrumus sp. nov., Nannocystis bai.</title>
        <authorList>
            <person name="Ahearne A."/>
            <person name="Stevens C."/>
            <person name="Dowd S."/>
        </authorList>
    </citation>
    <scope>NUCLEOTIDE SEQUENCE [LARGE SCALE GENOMIC DNA]</scope>
    <source>
        <strain evidence="1 2">NCELM</strain>
    </source>
</reference>
<dbReference type="EMBL" id="JAQNDN010000001">
    <property type="protein sequence ID" value="MDC0666183.1"/>
    <property type="molecule type" value="Genomic_DNA"/>
</dbReference>
<accession>A0ABT5AXH4</accession>
<proteinExistence type="predicted"/>
<evidence type="ECO:0000313" key="1">
    <source>
        <dbReference type="EMBL" id="MDC0666183.1"/>
    </source>
</evidence>